<feature type="domain" description="EamA" evidence="3">
    <location>
        <begin position="8"/>
        <end position="141"/>
    </location>
</feature>
<dbReference type="OrthoDB" id="5515226at2"/>
<feature type="transmembrane region" description="Helical" evidence="1">
    <location>
        <begin position="96"/>
        <end position="116"/>
    </location>
</feature>
<dbReference type="AlphaFoldDB" id="A0A0K1E596"/>
<accession>A0A0K1E596</accession>
<feature type="transmembrane region" description="Helical" evidence="1">
    <location>
        <begin position="71"/>
        <end position="90"/>
    </location>
</feature>
<keyword evidence="1" id="KW-0812">Transmembrane</keyword>
<dbReference type="PANTHER" id="PTHR22911">
    <property type="entry name" value="ACYL-MALONYL CONDENSING ENZYME-RELATED"/>
    <property type="match status" value="1"/>
</dbReference>
<keyword evidence="5" id="KW-1185">Reference proteome</keyword>
<proteinExistence type="predicted"/>
<dbReference type="RefSeq" id="WP_050428594.1">
    <property type="nucleotide sequence ID" value="NZ_CP012159.1"/>
</dbReference>
<dbReference type="Pfam" id="PF00892">
    <property type="entry name" value="EamA"/>
    <property type="match status" value="2"/>
</dbReference>
<dbReference type="Proteomes" id="UP000067626">
    <property type="component" value="Chromosome"/>
</dbReference>
<evidence type="ECO:0000256" key="2">
    <source>
        <dbReference type="SAM" id="SignalP"/>
    </source>
</evidence>
<dbReference type="EMBL" id="CP012159">
    <property type="protein sequence ID" value="AKT36019.1"/>
    <property type="molecule type" value="Genomic_DNA"/>
</dbReference>
<dbReference type="KEGG" id="ccro:CMC5_001310"/>
<feature type="signal peptide" evidence="2">
    <location>
        <begin position="1"/>
        <end position="21"/>
    </location>
</feature>
<feature type="transmembrane region" description="Helical" evidence="1">
    <location>
        <begin position="275"/>
        <end position="292"/>
    </location>
</feature>
<feature type="transmembrane region" description="Helical" evidence="1">
    <location>
        <begin position="246"/>
        <end position="269"/>
    </location>
</feature>
<dbReference type="STRING" id="52.CMC5_001310"/>
<feature type="chain" id="PRO_5005458907" evidence="2">
    <location>
        <begin position="22"/>
        <end position="301"/>
    </location>
</feature>
<feature type="transmembrane region" description="Helical" evidence="1">
    <location>
        <begin position="218"/>
        <end position="239"/>
    </location>
</feature>
<protein>
    <submittedName>
        <fullName evidence="4">Permease</fullName>
    </submittedName>
</protein>
<sequence length="301" mass="30779">MQPVTARSAVLFLLIASAAFAVSGPFARAARPVHPLVIAAGRVALAALVLGLVNARAMRRALPTLTPRQRAHVFGAGALLAAHFALFQWGLDRTSLPAALSLVALEPLAVVVWAWVLFGIRPTRPEQLGLSLATIGALVVARGAGSGEHRVEGDLLVLGAVVLYGAYVAAARGIRDALPAHAYAAFVYTGASLSLLLALPLIPGALATASPLPQHAAVYILLLALIPTLIGHTAVQWAARRMSPSIVALVSTGETLGGITVGALWLGTIPNPSEIAGGLFILAGTTLAILASRGTESPSSA</sequence>
<feature type="transmembrane region" description="Helical" evidence="1">
    <location>
        <begin position="128"/>
        <end position="145"/>
    </location>
</feature>
<dbReference type="GO" id="GO:0016020">
    <property type="term" value="C:membrane"/>
    <property type="evidence" value="ECO:0007669"/>
    <property type="project" value="InterPro"/>
</dbReference>
<evidence type="ECO:0000256" key="1">
    <source>
        <dbReference type="SAM" id="Phobius"/>
    </source>
</evidence>
<feature type="transmembrane region" description="Helical" evidence="1">
    <location>
        <begin position="39"/>
        <end position="59"/>
    </location>
</feature>
<evidence type="ECO:0000313" key="5">
    <source>
        <dbReference type="Proteomes" id="UP000067626"/>
    </source>
</evidence>
<feature type="domain" description="EamA" evidence="3">
    <location>
        <begin position="153"/>
        <end position="289"/>
    </location>
</feature>
<name>A0A0K1E596_CHOCO</name>
<reference evidence="4 5" key="1">
    <citation type="submission" date="2015-07" db="EMBL/GenBank/DDBJ databases">
        <title>Genome analysis of myxobacterium Chondromyces crocatus Cm c5 reveals a high potential for natural compound synthesis and the genetic basis for the loss of fruiting body formation.</title>
        <authorList>
            <person name="Zaburannyi N."/>
            <person name="Bunk B."/>
            <person name="Maier J."/>
            <person name="Overmann J."/>
            <person name="Mueller R."/>
        </authorList>
    </citation>
    <scope>NUCLEOTIDE SEQUENCE [LARGE SCALE GENOMIC DNA]</scope>
    <source>
        <strain evidence="4 5">Cm c5</strain>
    </source>
</reference>
<dbReference type="SUPFAM" id="SSF103481">
    <property type="entry name" value="Multidrug resistance efflux transporter EmrE"/>
    <property type="match status" value="2"/>
</dbReference>
<feature type="transmembrane region" description="Helical" evidence="1">
    <location>
        <begin position="151"/>
        <end position="170"/>
    </location>
</feature>
<dbReference type="InterPro" id="IPR000620">
    <property type="entry name" value="EamA_dom"/>
</dbReference>
<keyword evidence="2" id="KW-0732">Signal</keyword>
<organism evidence="4 5">
    <name type="scientific">Chondromyces crocatus</name>
    <dbReference type="NCBI Taxonomy" id="52"/>
    <lineage>
        <taxon>Bacteria</taxon>
        <taxon>Pseudomonadati</taxon>
        <taxon>Myxococcota</taxon>
        <taxon>Polyangia</taxon>
        <taxon>Polyangiales</taxon>
        <taxon>Polyangiaceae</taxon>
        <taxon>Chondromyces</taxon>
    </lineage>
</organism>
<feature type="transmembrane region" description="Helical" evidence="1">
    <location>
        <begin position="182"/>
        <end position="206"/>
    </location>
</feature>
<gene>
    <name evidence="4" type="ORF">CMC5_001310</name>
</gene>
<keyword evidence="1" id="KW-0472">Membrane</keyword>
<evidence type="ECO:0000313" key="4">
    <source>
        <dbReference type="EMBL" id="AKT36019.1"/>
    </source>
</evidence>
<evidence type="ECO:0000259" key="3">
    <source>
        <dbReference type="Pfam" id="PF00892"/>
    </source>
</evidence>
<dbReference type="PANTHER" id="PTHR22911:SF76">
    <property type="entry name" value="EAMA DOMAIN-CONTAINING PROTEIN"/>
    <property type="match status" value="1"/>
</dbReference>
<keyword evidence="1" id="KW-1133">Transmembrane helix</keyword>
<dbReference type="InterPro" id="IPR037185">
    <property type="entry name" value="EmrE-like"/>
</dbReference>